<sequence length="306" mass="35204">MLLKFDTKDKKLFKKKSWTNIGANSNERYTCISIGKDYGIQNNYIYVYDSLNNRILRLYEYINNYNQPTLTVVSSRTMPSDWIIKSITTDYFGSVWLSEYNHGFLQSYTPNLQQALTTANWSFRANKPVSFTMAMDKPYGILTERWTDTTGVRLYKLGTEIFYNSVKQDNPHISQIHLHFRVTVGSYMTFWANSTNFIYNTFYLPGEYDRYFTVPNDWSSGTKSYSLKATSACRNPDGSPTAVVTKTGVFNYSSPPPPSPLHLSGYVDSFSTKATAGHYAHLSWIFNRPDSSHTETDSFVMFKDNN</sequence>
<accession>A0A660S742</accession>
<organism evidence="1 2">
    <name type="scientific">candidate division TA06 bacterium</name>
    <dbReference type="NCBI Taxonomy" id="2250710"/>
    <lineage>
        <taxon>Bacteria</taxon>
        <taxon>Bacteria division TA06</taxon>
    </lineage>
</organism>
<dbReference type="Proteomes" id="UP000282321">
    <property type="component" value="Unassembled WGS sequence"/>
</dbReference>
<dbReference type="EMBL" id="QNBC01000073">
    <property type="protein sequence ID" value="RKX65757.1"/>
    <property type="molecule type" value="Genomic_DNA"/>
</dbReference>
<proteinExistence type="predicted"/>
<name>A0A660S742_UNCT6</name>
<evidence type="ECO:0000313" key="2">
    <source>
        <dbReference type="Proteomes" id="UP000282321"/>
    </source>
</evidence>
<gene>
    <name evidence="1" type="ORF">DRP44_05650</name>
</gene>
<feature type="non-terminal residue" evidence="1">
    <location>
        <position position="306"/>
    </location>
</feature>
<evidence type="ECO:0000313" key="1">
    <source>
        <dbReference type="EMBL" id="RKX65757.1"/>
    </source>
</evidence>
<dbReference type="AlphaFoldDB" id="A0A660S742"/>
<reference evidence="1 2" key="1">
    <citation type="submission" date="2018-06" db="EMBL/GenBank/DDBJ databases">
        <title>Extensive metabolic versatility and redundancy in microbially diverse, dynamic hydrothermal sediments.</title>
        <authorList>
            <person name="Dombrowski N."/>
            <person name="Teske A."/>
            <person name="Baker B.J."/>
        </authorList>
    </citation>
    <scope>NUCLEOTIDE SEQUENCE [LARGE SCALE GENOMIC DNA]</scope>
    <source>
        <strain evidence="1">B35_G9</strain>
    </source>
</reference>
<protein>
    <submittedName>
        <fullName evidence="1">Uncharacterized protein</fullName>
    </submittedName>
</protein>
<comment type="caution">
    <text evidence="1">The sequence shown here is derived from an EMBL/GenBank/DDBJ whole genome shotgun (WGS) entry which is preliminary data.</text>
</comment>